<dbReference type="STRING" id="50376.A0A517LFH5"/>
<evidence type="ECO:0000256" key="2">
    <source>
        <dbReference type="ARBA" id="ARBA00006109"/>
    </source>
</evidence>
<organism evidence="7 8">
    <name type="scientific">Venturia effusa</name>
    <dbReference type="NCBI Taxonomy" id="50376"/>
    <lineage>
        <taxon>Eukaryota</taxon>
        <taxon>Fungi</taxon>
        <taxon>Dikarya</taxon>
        <taxon>Ascomycota</taxon>
        <taxon>Pezizomycotina</taxon>
        <taxon>Dothideomycetes</taxon>
        <taxon>Pleosporomycetidae</taxon>
        <taxon>Venturiales</taxon>
        <taxon>Venturiaceae</taxon>
        <taxon>Venturia</taxon>
    </lineage>
</organism>
<dbReference type="PANTHER" id="PTHR28144:SF1">
    <property type="entry name" value="ER MEMBRANE PROTEIN COMPLEX SUBUNIT 5"/>
    <property type="match status" value="1"/>
</dbReference>
<proteinExistence type="inferred from homology"/>
<evidence type="ECO:0000256" key="3">
    <source>
        <dbReference type="ARBA" id="ARBA00022692"/>
    </source>
</evidence>
<evidence type="ECO:0000256" key="5">
    <source>
        <dbReference type="ARBA" id="ARBA00023136"/>
    </source>
</evidence>
<evidence type="ECO:0000256" key="4">
    <source>
        <dbReference type="ARBA" id="ARBA00022989"/>
    </source>
</evidence>
<comment type="subcellular location">
    <subcellularLocation>
        <location evidence="1">Endomembrane system</location>
        <topology evidence="1">Multi-pass membrane protein</topology>
    </subcellularLocation>
</comment>
<dbReference type="GO" id="GO:0072546">
    <property type="term" value="C:EMC complex"/>
    <property type="evidence" value="ECO:0007669"/>
    <property type="project" value="TreeGrafter"/>
</dbReference>
<evidence type="ECO:0000313" key="8">
    <source>
        <dbReference type="Proteomes" id="UP000316270"/>
    </source>
</evidence>
<dbReference type="InterPro" id="IPR053279">
    <property type="entry name" value="EMC_subunit"/>
</dbReference>
<dbReference type="OrthoDB" id="44756at2759"/>
<evidence type="ECO:0000256" key="1">
    <source>
        <dbReference type="ARBA" id="ARBA00004127"/>
    </source>
</evidence>
<keyword evidence="4 6" id="KW-1133">Transmembrane helix</keyword>
<sequence>MGLLSTTINAAGLLFLTHAVYSSYEHSLTHTPSTTLTSTTANPIPADIVLEILVSTTLLCIGIVLASPGLRPIQWRTWACEAEKDERRPKGRRAFEAEMGQGVGGFGRFVEDGERRGFWDVRGKRKEFAAWVRDGSKSDAQL</sequence>
<dbReference type="PANTHER" id="PTHR28144">
    <property type="entry name" value="ER MEMBRANE PROTEIN COMPLEX SUBUNIT 5"/>
    <property type="match status" value="1"/>
</dbReference>
<keyword evidence="8" id="KW-1185">Reference proteome</keyword>
<name>A0A517LFH5_9PEZI</name>
<dbReference type="Pfam" id="PF10270">
    <property type="entry name" value="MMgT"/>
    <property type="match status" value="1"/>
</dbReference>
<dbReference type="EMBL" id="CP042195">
    <property type="protein sequence ID" value="QDS74390.1"/>
    <property type="molecule type" value="Genomic_DNA"/>
</dbReference>
<reference evidence="7 8" key="1">
    <citation type="submission" date="2019-07" db="EMBL/GenBank/DDBJ databases">
        <title>Finished genome of Venturia effusa.</title>
        <authorList>
            <person name="Young C.A."/>
            <person name="Cox M.P."/>
            <person name="Ganley A.R.D."/>
            <person name="David W.J."/>
        </authorList>
    </citation>
    <scope>NUCLEOTIDE SEQUENCE [LARGE SCALE GENOMIC DNA]</scope>
    <source>
        <strain evidence="8">albino</strain>
    </source>
</reference>
<accession>A0A517LFH5</accession>
<dbReference type="InterPro" id="IPR018937">
    <property type="entry name" value="MMgT"/>
</dbReference>
<feature type="transmembrane region" description="Helical" evidence="6">
    <location>
        <begin position="43"/>
        <end position="66"/>
    </location>
</feature>
<protein>
    <recommendedName>
        <fullName evidence="9">Magnesium transporter</fullName>
    </recommendedName>
</protein>
<evidence type="ECO:0008006" key="9">
    <source>
        <dbReference type="Google" id="ProtNLM"/>
    </source>
</evidence>
<keyword evidence="3 6" id="KW-0812">Transmembrane</keyword>
<comment type="similarity">
    <text evidence="2">Belongs to the membrane magnesium transporter (TC 1.A.67) family.</text>
</comment>
<dbReference type="GO" id="GO:0034975">
    <property type="term" value="P:protein folding in endoplasmic reticulum"/>
    <property type="evidence" value="ECO:0007669"/>
    <property type="project" value="TreeGrafter"/>
</dbReference>
<keyword evidence="5 6" id="KW-0472">Membrane</keyword>
<dbReference type="Proteomes" id="UP000316270">
    <property type="component" value="Chromosome 11"/>
</dbReference>
<gene>
    <name evidence="7" type="ORF">FKW77_005555</name>
</gene>
<evidence type="ECO:0000313" key="7">
    <source>
        <dbReference type="EMBL" id="QDS74390.1"/>
    </source>
</evidence>
<dbReference type="AlphaFoldDB" id="A0A517LFH5"/>
<evidence type="ECO:0000256" key="6">
    <source>
        <dbReference type="SAM" id="Phobius"/>
    </source>
</evidence>